<keyword evidence="6" id="KW-0560">Oxidoreductase</keyword>
<dbReference type="InterPro" id="IPR036188">
    <property type="entry name" value="FAD/NAD-bd_sf"/>
</dbReference>
<dbReference type="Gene3D" id="3.30.390.30">
    <property type="match status" value="1"/>
</dbReference>
<dbReference type="PRINTS" id="PR00411">
    <property type="entry name" value="PNDRDTASEI"/>
</dbReference>
<dbReference type="PANTHER" id="PTHR43557:SF2">
    <property type="entry name" value="RIESKE DOMAIN-CONTAINING PROTEIN-RELATED"/>
    <property type="match status" value="1"/>
</dbReference>
<dbReference type="PANTHER" id="PTHR43557">
    <property type="entry name" value="APOPTOSIS-INDUCING FACTOR 1"/>
    <property type="match status" value="1"/>
</dbReference>
<dbReference type="Pfam" id="PF07992">
    <property type="entry name" value="Pyr_redox_2"/>
    <property type="match status" value="1"/>
</dbReference>
<dbReference type="PROSITE" id="PS51296">
    <property type="entry name" value="RIESKE"/>
    <property type="match status" value="1"/>
</dbReference>
<keyword evidence="3" id="KW-0001">2Fe-2S</keyword>
<dbReference type="OrthoDB" id="7809559at2"/>
<dbReference type="InterPro" id="IPR016156">
    <property type="entry name" value="FAD/NAD-linked_Rdtase_dimer_sf"/>
</dbReference>
<evidence type="ECO:0000256" key="1">
    <source>
        <dbReference type="ARBA" id="ARBA00001974"/>
    </source>
</evidence>
<evidence type="ECO:0000256" key="3">
    <source>
        <dbReference type="ARBA" id="ARBA00022714"/>
    </source>
</evidence>
<dbReference type="InterPro" id="IPR036922">
    <property type="entry name" value="Rieske_2Fe-2S_sf"/>
</dbReference>
<name>A0A397NIU9_9SPHN</name>
<keyword evidence="7" id="KW-0408">Iron</keyword>
<dbReference type="PRINTS" id="PR00368">
    <property type="entry name" value="FADPNR"/>
</dbReference>
<evidence type="ECO:0000256" key="2">
    <source>
        <dbReference type="ARBA" id="ARBA00022630"/>
    </source>
</evidence>
<reference evidence="10 11" key="1">
    <citation type="submission" date="2018-08" db="EMBL/GenBank/DDBJ databases">
        <title>Genomic Encyclopedia of Type Strains, Phase IV (KMG-IV): sequencing the most valuable type-strain genomes for metagenomic binning, comparative biology and taxonomic classification.</title>
        <authorList>
            <person name="Goeker M."/>
        </authorList>
    </citation>
    <scope>NUCLEOTIDE SEQUENCE [LARGE SCALE GENOMIC DNA]</scope>
    <source>
        <strain evidence="10 11">DSM 25527</strain>
    </source>
</reference>
<keyword evidence="2" id="KW-0285">Flavoprotein</keyword>
<dbReference type="SUPFAM" id="SSF51905">
    <property type="entry name" value="FAD/NAD(P)-binding domain"/>
    <property type="match status" value="2"/>
</dbReference>
<dbReference type="GO" id="GO:0046872">
    <property type="term" value="F:metal ion binding"/>
    <property type="evidence" value="ECO:0007669"/>
    <property type="project" value="UniProtKB-KW"/>
</dbReference>
<dbReference type="GO" id="GO:0016651">
    <property type="term" value="F:oxidoreductase activity, acting on NAD(P)H"/>
    <property type="evidence" value="ECO:0007669"/>
    <property type="project" value="TreeGrafter"/>
</dbReference>
<evidence type="ECO:0000313" key="10">
    <source>
        <dbReference type="EMBL" id="RIA37430.1"/>
    </source>
</evidence>
<keyword evidence="4" id="KW-0479">Metal-binding</keyword>
<dbReference type="Gene3D" id="3.50.50.60">
    <property type="entry name" value="FAD/NAD(P)-binding domain"/>
    <property type="match status" value="2"/>
</dbReference>
<dbReference type="InterPro" id="IPR028202">
    <property type="entry name" value="Reductase_C"/>
</dbReference>
<evidence type="ECO:0000256" key="5">
    <source>
        <dbReference type="ARBA" id="ARBA00022827"/>
    </source>
</evidence>
<dbReference type="GO" id="GO:0051537">
    <property type="term" value="F:2 iron, 2 sulfur cluster binding"/>
    <property type="evidence" value="ECO:0007669"/>
    <property type="project" value="UniProtKB-KW"/>
</dbReference>
<keyword evidence="8" id="KW-0411">Iron-sulfur</keyword>
<keyword evidence="5" id="KW-0274">FAD</keyword>
<comment type="caution">
    <text evidence="10">The sequence shown here is derived from an EMBL/GenBank/DDBJ whole genome shotgun (WGS) entry which is preliminary data.</text>
</comment>
<dbReference type="Gene3D" id="2.102.10.10">
    <property type="entry name" value="Rieske [2Fe-2S] iron-sulphur domain"/>
    <property type="match status" value="1"/>
</dbReference>
<dbReference type="InterPro" id="IPR017941">
    <property type="entry name" value="Rieske_2Fe-2S"/>
</dbReference>
<organism evidence="10 11">
    <name type="scientific">Hephaestia caeni</name>
    <dbReference type="NCBI Taxonomy" id="645617"/>
    <lineage>
        <taxon>Bacteria</taxon>
        <taxon>Pseudomonadati</taxon>
        <taxon>Pseudomonadota</taxon>
        <taxon>Alphaproteobacteria</taxon>
        <taxon>Sphingomonadales</taxon>
        <taxon>Sphingomonadaceae</taxon>
        <taxon>Hephaestia</taxon>
    </lineage>
</organism>
<dbReference type="InterPro" id="IPR023753">
    <property type="entry name" value="FAD/NAD-binding_dom"/>
</dbReference>
<keyword evidence="11" id="KW-1185">Reference proteome</keyword>
<sequence length="508" mass="54064">MGQDSSPPTGPDFTQGIPLAGIADDGVLAGHVGDEAALLVARDGDLFAVAATCTHYGGPLAEGLVVGETIRCPWHHACFNLRTGRPHAPALNDLKRWRVEVRDGRAFAREELPEHRAPELAAPALPASIVVVGGGAAGNAAIETLRREGYQGPITLISADAALPCDRPNLSKDYLAGSAPPEWIPLRSADFYVDRRIDVRLRTRVTVIDPARKSLTLDDGSQLEYGALLLATGASPVRLAIPGTDQPHVHVLRTLADADALIARLDTAKRCVIVGASFIGLEAAASLSTRGIEVHVVAPDKRPMERVLGAAIGDAVKALHEAHGVIFHLETTLTAIHPDRVTLSTGADLAADLVVTGIGVRPDIALAEAAGLATDRGVLVDACFETSAPGIFAAGDIARWPDARSGDNIRVEHWAVAERQGTAAARNMLGRRERFAAIPFFWSQHYDVVINYVGHAERWDRIEIDGDPAAHDCTVTYWRQDTRLAVATIGRDRASLDAEAAFESALSA</sequence>
<dbReference type="GO" id="GO:0005737">
    <property type="term" value="C:cytoplasm"/>
    <property type="evidence" value="ECO:0007669"/>
    <property type="project" value="TreeGrafter"/>
</dbReference>
<evidence type="ECO:0000256" key="4">
    <source>
        <dbReference type="ARBA" id="ARBA00022723"/>
    </source>
</evidence>
<gene>
    <name evidence="10" type="ORF">DFR49_3315</name>
</gene>
<evidence type="ECO:0000256" key="7">
    <source>
        <dbReference type="ARBA" id="ARBA00023004"/>
    </source>
</evidence>
<evidence type="ECO:0000256" key="8">
    <source>
        <dbReference type="ARBA" id="ARBA00023014"/>
    </source>
</evidence>
<dbReference type="RefSeq" id="WP_119036744.1">
    <property type="nucleotide sequence ID" value="NZ_QXDC01000004.1"/>
</dbReference>
<comment type="cofactor">
    <cofactor evidence="1">
        <name>FAD</name>
        <dbReference type="ChEBI" id="CHEBI:57692"/>
    </cofactor>
</comment>
<accession>A0A397NIU9</accession>
<dbReference type="Pfam" id="PF00355">
    <property type="entry name" value="Rieske"/>
    <property type="match status" value="1"/>
</dbReference>
<dbReference type="Pfam" id="PF14759">
    <property type="entry name" value="Reductase_C"/>
    <property type="match status" value="1"/>
</dbReference>
<protein>
    <submittedName>
        <fullName evidence="10">NAD/ferredoxin-dependent reductase-like protein</fullName>
    </submittedName>
</protein>
<dbReference type="AlphaFoldDB" id="A0A397NIU9"/>
<dbReference type="Proteomes" id="UP000266568">
    <property type="component" value="Unassembled WGS sequence"/>
</dbReference>
<dbReference type="SUPFAM" id="SSF50022">
    <property type="entry name" value="ISP domain"/>
    <property type="match status" value="1"/>
</dbReference>
<feature type="domain" description="Rieske" evidence="9">
    <location>
        <begin position="14"/>
        <end position="108"/>
    </location>
</feature>
<proteinExistence type="predicted"/>
<evidence type="ECO:0000313" key="11">
    <source>
        <dbReference type="Proteomes" id="UP000266568"/>
    </source>
</evidence>
<dbReference type="InterPro" id="IPR050446">
    <property type="entry name" value="FAD-oxidoreductase/Apoptosis"/>
</dbReference>
<dbReference type="EMBL" id="QXDC01000004">
    <property type="protein sequence ID" value="RIA37430.1"/>
    <property type="molecule type" value="Genomic_DNA"/>
</dbReference>
<evidence type="ECO:0000259" key="9">
    <source>
        <dbReference type="PROSITE" id="PS51296"/>
    </source>
</evidence>
<dbReference type="SUPFAM" id="SSF55424">
    <property type="entry name" value="FAD/NAD-linked reductases, dimerisation (C-terminal) domain"/>
    <property type="match status" value="1"/>
</dbReference>
<evidence type="ECO:0000256" key="6">
    <source>
        <dbReference type="ARBA" id="ARBA00023002"/>
    </source>
</evidence>